<reference evidence="2 3" key="1">
    <citation type="submission" date="2024-09" db="EMBL/GenBank/DDBJ databases">
        <authorList>
            <person name="Sun Q."/>
            <person name="Mori K."/>
        </authorList>
    </citation>
    <scope>NUCLEOTIDE SEQUENCE [LARGE SCALE GENOMIC DNA]</scope>
    <source>
        <strain evidence="2 3">KCTC 23076</strain>
    </source>
</reference>
<keyword evidence="1" id="KW-1133">Transmembrane helix</keyword>
<evidence type="ECO:0000313" key="2">
    <source>
        <dbReference type="EMBL" id="MFC0678303.1"/>
    </source>
</evidence>
<comment type="caution">
    <text evidence="2">The sequence shown here is derived from an EMBL/GenBank/DDBJ whole genome shotgun (WGS) entry which is preliminary data.</text>
</comment>
<evidence type="ECO:0000313" key="3">
    <source>
        <dbReference type="Proteomes" id="UP001589896"/>
    </source>
</evidence>
<dbReference type="RefSeq" id="WP_386668031.1">
    <property type="nucleotide sequence ID" value="NZ_JBHLTG010000002.1"/>
</dbReference>
<dbReference type="Proteomes" id="UP001589896">
    <property type="component" value="Unassembled WGS sequence"/>
</dbReference>
<evidence type="ECO:0000256" key="1">
    <source>
        <dbReference type="SAM" id="Phobius"/>
    </source>
</evidence>
<keyword evidence="1" id="KW-0812">Transmembrane</keyword>
<organism evidence="2 3">
    <name type="scientific">Lysobacter korlensis</name>
    <dbReference type="NCBI Taxonomy" id="553636"/>
    <lineage>
        <taxon>Bacteria</taxon>
        <taxon>Pseudomonadati</taxon>
        <taxon>Pseudomonadota</taxon>
        <taxon>Gammaproteobacteria</taxon>
        <taxon>Lysobacterales</taxon>
        <taxon>Lysobacteraceae</taxon>
        <taxon>Lysobacter</taxon>
    </lineage>
</organism>
<proteinExistence type="predicted"/>
<feature type="transmembrane region" description="Helical" evidence="1">
    <location>
        <begin position="20"/>
        <end position="38"/>
    </location>
</feature>
<keyword evidence="1" id="KW-0472">Membrane</keyword>
<gene>
    <name evidence="2" type="ORF">ACFFGH_10670</name>
</gene>
<sequence length="86" mass="8767">MQYRYATFIEYDPVAGVLDVAVLLTALVGGALAVLLGWQALGGHGGTHALPAAGVTLGVISLAAYALPALPQVIDVLTGISLAWPR</sequence>
<feature type="transmembrane region" description="Helical" evidence="1">
    <location>
        <begin position="50"/>
        <end position="67"/>
    </location>
</feature>
<protein>
    <submittedName>
        <fullName evidence="2">Uncharacterized protein</fullName>
    </submittedName>
</protein>
<accession>A0ABV6RMU5</accession>
<keyword evidence="3" id="KW-1185">Reference proteome</keyword>
<name>A0ABV6RMU5_9GAMM</name>
<dbReference type="EMBL" id="JBHLTG010000002">
    <property type="protein sequence ID" value="MFC0678303.1"/>
    <property type="molecule type" value="Genomic_DNA"/>
</dbReference>